<dbReference type="FunFam" id="3.40.50.300:FF:000006">
    <property type="entry name" value="DNA-binding transcriptional regulator NtrC"/>
    <property type="match status" value="1"/>
</dbReference>
<protein>
    <submittedName>
        <fullName evidence="6">Sigma-54-dependent Fis family transcriptional regulator</fullName>
    </submittedName>
</protein>
<proteinExistence type="predicted"/>
<evidence type="ECO:0000259" key="5">
    <source>
        <dbReference type="PROSITE" id="PS50045"/>
    </source>
</evidence>
<evidence type="ECO:0000313" key="7">
    <source>
        <dbReference type="Proteomes" id="UP000824250"/>
    </source>
</evidence>
<dbReference type="InterPro" id="IPR027417">
    <property type="entry name" value="P-loop_NTPase"/>
</dbReference>
<dbReference type="Pfam" id="PF25601">
    <property type="entry name" value="AAA_lid_14"/>
    <property type="match status" value="1"/>
</dbReference>
<dbReference type="GO" id="GO:0043565">
    <property type="term" value="F:sequence-specific DNA binding"/>
    <property type="evidence" value="ECO:0007669"/>
    <property type="project" value="InterPro"/>
</dbReference>
<dbReference type="InterPro" id="IPR002078">
    <property type="entry name" value="Sigma_54_int"/>
</dbReference>
<keyword evidence="4" id="KW-0804">Transcription</keyword>
<keyword evidence="2" id="KW-0067">ATP-binding</keyword>
<dbReference type="PANTHER" id="PTHR32071">
    <property type="entry name" value="TRANSCRIPTIONAL REGULATORY PROTEIN"/>
    <property type="match status" value="1"/>
</dbReference>
<dbReference type="InterPro" id="IPR009057">
    <property type="entry name" value="Homeodomain-like_sf"/>
</dbReference>
<accession>A0A9D1A264</accession>
<dbReference type="Pfam" id="PF02954">
    <property type="entry name" value="HTH_8"/>
    <property type="match status" value="1"/>
</dbReference>
<dbReference type="InterPro" id="IPR002197">
    <property type="entry name" value="HTH_Fis"/>
</dbReference>
<sequence length="326" mass="37739">MDTHSFEQKYFLDTKSPAYARVLSDCRRVAASNANVLLIGESGTGKDIAAQYIHVLSRRADKNFVAVNCNAYTESLLEPELFGMEPGIFSDTIRRRIGKFELADKGTLFLDAIGDVSLTTQVKLLRAIETKEIERLGGNNKKLLDFRLITATNRDLPTEVINGSFREDFFYRISTIVIRIPPLRERKEDLVGMIEFFLKKAQEENEIRIDRIEDKVWEFLTGYDYPGNIRELKNTIDRMVVLSKDHVITSEGIPILYNLKRLAPISSYSTHELIPWKEFKRRSEREYLEWALRQTGWNISAAARELSLSTRQIFNKINEYNIEKPF</sequence>
<reference evidence="6" key="1">
    <citation type="submission" date="2020-10" db="EMBL/GenBank/DDBJ databases">
        <authorList>
            <person name="Gilroy R."/>
        </authorList>
    </citation>
    <scope>NUCLEOTIDE SEQUENCE</scope>
    <source>
        <strain evidence="6">CHK180-2868</strain>
    </source>
</reference>
<dbReference type="SMART" id="SM00382">
    <property type="entry name" value="AAA"/>
    <property type="match status" value="1"/>
</dbReference>
<evidence type="ECO:0000256" key="3">
    <source>
        <dbReference type="ARBA" id="ARBA00023015"/>
    </source>
</evidence>
<dbReference type="SUPFAM" id="SSF52540">
    <property type="entry name" value="P-loop containing nucleoside triphosphate hydrolases"/>
    <property type="match status" value="1"/>
</dbReference>
<dbReference type="SUPFAM" id="SSF46689">
    <property type="entry name" value="Homeodomain-like"/>
    <property type="match status" value="1"/>
</dbReference>
<dbReference type="InterPro" id="IPR025944">
    <property type="entry name" value="Sigma_54_int_dom_CS"/>
</dbReference>
<dbReference type="Pfam" id="PF00158">
    <property type="entry name" value="Sigma54_activat"/>
    <property type="match status" value="1"/>
</dbReference>
<dbReference type="GO" id="GO:0005524">
    <property type="term" value="F:ATP binding"/>
    <property type="evidence" value="ECO:0007669"/>
    <property type="project" value="UniProtKB-KW"/>
</dbReference>
<evidence type="ECO:0000256" key="2">
    <source>
        <dbReference type="ARBA" id="ARBA00022840"/>
    </source>
</evidence>
<dbReference type="InterPro" id="IPR003593">
    <property type="entry name" value="AAA+_ATPase"/>
</dbReference>
<dbReference type="GO" id="GO:0006355">
    <property type="term" value="P:regulation of DNA-templated transcription"/>
    <property type="evidence" value="ECO:0007669"/>
    <property type="project" value="InterPro"/>
</dbReference>
<dbReference type="PROSITE" id="PS00688">
    <property type="entry name" value="SIGMA54_INTERACT_3"/>
    <property type="match status" value="1"/>
</dbReference>
<keyword evidence="1" id="KW-0547">Nucleotide-binding</keyword>
<dbReference type="EMBL" id="DVGC01000001">
    <property type="protein sequence ID" value="HIR04464.1"/>
    <property type="molecule type" value="Genomic_DNA"/>
</dbReference>
<evidence type="ECO:0000313" key="6">
    <source>
        <dbReference type="EMBL" id="HIR04464.1"/>
    </source>
</evidence>
<evidence type="ECO:0000256" key="4">
    <source>
        <dbReference type="ARBA" id="ARBA00023163"/>
    </source>
</evidence>
<dbReference type="Gene3D" id="3.40.50.300">
    <property type="entry name" value="P-loop containing nucleotide triphosphate hydrolases"/>
    <property type="match status" value="1"/>
</dbReference>
<dbReference type="InterPro" id="IPR058031">
    <property type="entry name" value="AAA_lid_NorR"/>
</dbReference>
<dbReference type="Proteomes" id="UP000824250">
    <property type="component" value="Unassembled WGS sequence"/>
</dbReference>
<gene>
    <name evidence="6" type="ORF">IAB28_00620</name>
</gene>
<comment type="caution">
    <text evidence="6">The sequence shown here is derived from an EMBL/GenBank/DDBJ whole genome shotgun (WGS) entry which is preliminary data.</text>
</comment>
<organism evidence="6 7">
    <name type="scientific">Candidatus Copromonas faecavium</name>
    <name type="common">nom. illeg.</name>
    <dbReference type="NCBI Taxonomy" id="2840740"/>
    <lineage>
        <taxon>Bacteria</taxon>
        <taxon>Bacillati</taxon>
        <taxon>Bacillota</taxon>
        <taxon>Clostridia</taxon>
        <taxon>Lachnospirales</taxon>
        <taxon>Lachnospiraceae</taxon>
        <taxon>Candidatus Copromonas (nom. illeg.)</taxon>
    </lineage>
</organism>
<dbReference type="PRINTS" id="PR01590">
    <property type="entry name" value="HTHFIS"/>
</dbReference>
<dbReference type="CDD" id="cd00009">
    <property type="entry name" value="AAA"/>
    <property type="match status" value="1"/>
</dbReference>
<dbReference type="PROSITE" id="PS50045">
    <property type="entry name" value="SIGMA54_INTERACT_4"/>
    <property type="match status" value="1"/>
</dbReference>
<reference evidence="6" key="2">
    <citation type="journal article" date="2021" name="PeerJ">
        <title>Extensive microbial diversity within the chicken gut microbiome revealed by metagenomics and culture.</title>
        <authorList>
            <person name="Gilroy R."/>
            <person name="Ravi A."/>
            <person name="Getino M."/>
            <person name="Pursley I."/>
            <person name="Horton D.L."/>
            <person name="Alikhan N.F."/>
            <person name="Baker D."/>
            <person name="Gharbi K."/>
            <person name="Hall N."/>
            <person name="Watson M."/>
            <person name="Adriaenssens E.M."/>
            <person name="Foster-Nyarko E."/>
            <person name="Jarju S."/>
            <person name="Secka A."/>
            <person name="Antonio M."/>
            <person name="Oren A."/>
            <person name="Chaudhuri R.R."/>
            <person name="La Ragione R."/>
            <person name="Hildebrand F."/>
            <person name="Pallen M.J."/>
        </authorList>
    </citation>
    <scope>NUCLEOTIDE SEQUENCE</scope>
    <source>
        <strain evidence="6">CHK180-2868</strain>
    </source>
</reference>
<dbReference type="AlphaFoldDB" id="A0A9D1A264"/>
<feature type="domain" description="Sigma-54 factor interaction" evidence="5">
    <location>
        <begin position="12"/>
        <end position="241"/>
    </location>
</feature>
<dbReference type="Gene3D" id="1.10.8.60">
    <property type="match status" value="1"/>
</dbReference>
<keyword evidence="3" id="KW-0805">Transcription regulation</keyword>
<evidence type="ECO:0000256" key="1">
    <source>
        <dbReference type="ARBA" id="ARBA00022741"/>
    </source>
</evidence>
<dbReference type="Gene3D" id="1.10.10.60">
    <property type="entry name" value="Homeodomain-like"/>
    <property type="match status" value="1"/>
</dbReference>
<name>A0A9D1A264_9FIRM</name>